<feature type="transmembrane region" description="Helical" evidence="7">
    <location>
        <begin position="169"/>
        <end position="190"/>
    </location>
</feature>
<dbReference type="RefSeq" id="WP_195900972.1">
    <property type="nucleotide sequence ID" value="NZ_JADOGI010000191.1"/>
</dbReference>
<feature type="transmembrane region" description="Helical" evidence="7">
    <location>
        <begin position="438"/>
        <end position="460"/>
    </location>
</feature>
<evidence type="ECO:0000256" key="5">
    <source>
        <dbReference type="ARBA" id="ARBA00022989"/>
    </source>
</evidence>
<evidence type="ECO:0000256" key="2">
    <source>
        <dbReference type="ARBA" id="ARBA00022448"/>
    </source>
</evidence>
<dbReference type="InterPro" id="IPR036259">
    <property type="entry name" value="MFS_trans_sf"/>
</dbReference>
<dbReference type="GO" id="GO:0022857">
    <property type="term" value="F:transmembrane transporter activity"/>
    <property type="evidence" value="ECO:0007669"/>
    <property type="project" value="InterPro"/>
</dbReference>
<evidence type="ECO:0000313" key="10">
    <source>
        <dbReference type="Proteomes" id="UP000605361"/>
    </source>
</evidence>
<sequence>MTPTSTTTERTGAALLAVLLPAMLATVIASDMVNLVLPSIGAEFGASEAELAWVVTGFLLMFSVGIPFYGRISDRVSMRRLFVFALVTYAAGSLICALAPDLLVLVLGRMVMGVGAAAIPVLSIIAVTRLMPEDKRGMGIGVVSAAAGIGTAAGPAVGGGLGQLLGWPALFWLMLAVALVLLPAVSRVLPGEAPAGAERFDLPGGILLGVGAGLVLFGITQAQVAGLAVPSSWISLVVAVVAIALFGWRTVRVAHPFVPPALFANRVYRGAVVVAFLAMIINLGGLVFVPLLVVDVNGLTPGEGALVMIPAGLAVAVVSPLIGRLADRIGTRPLVLTGLAAVGLFALFLSAFTGGTSVIPAGAGILGLSVGFILVMTPIISAAASALPAEQVGVGLGILQGAQFLGAGTGPALVGVLVTARRQSGGGAVNPLYAAQEGAAYSDAFLALAVVVVPALIVAFQMRPAAARDDNVH</sequence>
<feature type="transmembrane region" description="Helical" evidence="7">
    <location>
        <begin position="202"/>
        <end position="220"/>
    </location>
</feature>
<dbReference type="AlphaFoldDB" id="A0A931F3X3"/>
<dbReference type="PANTHER" id="PTHR42718:SF46">
    <property type="entry name" value="BLR6921 PROTEIN"/>
    <property type="match status" value="1"/>
</dbReference>
<dbReference type="PRINTS" id="PR01036">
    <property type="entry name" value="TCRTETB"/>
</dbReference>
<feature type="transmembrane region" description="Helical" evidence="7">
    <location>
        <begin position="392"/>
        <end position="418"/>
    </location>
</feature>
<evidence type="ECO:0000256" key="1">
    <source>
        <dbReference type="ARBA" id="ARBA00004651"/>
    </source>
</evidence>
<feature type="transmembrane region" description="Helical" evidence="7">
    <location>
        <begin position="334"/>
        <end position="352"/>
    </location>
</feature>
<evidence type="ECO:0000256" key="4">
    <source>
        <dbReference type="ARBA" id="ARBA00022692"/>
    </source>
</evidence>
<feature type="transmembrane region" description="Helical" evidence="7">
    <location>
        <begin position="53"/>
        <end position="69"/>
    </location>
</feature>
<gene>
    <name evidence="9" type="ORF">ITP53_41580</name>
</gene>
<keyword evidence="10" id="KW-1185">Reference proteome</keyword>
<name>A0A931F3X3_9ACTN</name>
<dbReference type="Proteomes" id="UP000605361">
    <property type="component" value="Unassembled WGS sequence"/>
</dbReference>
<comment type="subcellular location">
    <subcellularLocation>
        <location evidence="1">Cell membrane</location>
        <topology evidence="1">Multi-pass membrane protein</topology>
    </subcellularLocation>
</comment>
<proteinExistence type="predicted"/>
<evidence type="ECO:0000256" key="6">
    <source>
        <dbReference type="ARBA" id="ARBA00023136"/>
    </source>
</evidence>
<keyword evidence="6 7" id="KW-0472">Membrane</keyword>
<evidence type="ECO:0000256" key="3">
    <source>
        <dbReference type="ARBA" id="ARBA00022475"/>
    </source>
</evidence>
<dbReference type="InterPro" id="IPR020846">
    <property type="entry name" value="MFS_dom"/>
</dbReference>
<feature type="transmembrane region" description="Helical" evidence="7">
    <location>
        <begin position="305"/>
        <end position="322"/>
    </location>
</feature>
<feature type="transmembrane region" description="Helical" evidence="7">
    <location>
        <begin position="358"/>
        <end position="380"/>
    </location>
</feature>
<dbReference type="GO" id="GO:0005886">
    <property type="term" value="C:plasma membrane"/>
    <property type="evidence" value="ECO:0007669"/>
    <property type="project" value="UniProtKB-SubCell"/>
</dbReference>
<dbReference type="Gene3D" id="1.20.1250.20">
    <property type="entry name" value="MFS general substrate transporter like domains"/>
    <property type="match status" value="2"/>
</dbReference>
<keyword evidence="3" id="KW-1003">Cell membrane</keyword>
<keyword evidence="5 7" id="KW-1133">Transmembrane helix</keyword>
<dbReference type="SUPFAM" id="SSF103473">
    <property type="entry name" value="MFS general substrate transporter"/>
    <property type="match status" value="1"/>
</dbReference>
<comment type="caution">
    <text evidence="9">The sequence shown here is derived from an EMBL/GenBank/DDBJ whole genome shotgun (WGS) entry which is preliminary data.</text>
</comment>
<feature type="transmembrane region" description="Helical" evidence="7">
    <location>
        <begin position="272"/>
        <end position="293"/>
    </location>
</feature>
<evidence type="ECO:0000259" key="8">
    <source>
        <dbReference type="PROSITE" id="PS50850"/>
    </source>
</evidence>
<dbReference type="InterPro" id="IPR011701">
    <property type="entry name" value="MFS"/>
</dbReference>
<dbReference type="EMBL" id="JADOGI010000191">
    <property type="protein sequence ID" value="MBF8192067.1"/>
    <property type="molecule type" value="Genomic_DNA"/>
</dbReference>
<feature type="transmembrane region" description="Helical" evidence="7">
    <location>
        <begin position="81"/>
        <end position="100"/>
    </location>
</feature>
<protein>
    <submittedName>
        <fullName evidence="9">MFS transporter</fullName>
    </submittedName>
</protein>
<feature type="transmembrane region" description="Helical" evidence="7">
    <location>
        <begin position="106"/>
        <end position="127"/>
    </location>
</feature>
<evidence type="ECO:0000313" key="9">
    <source>
        <dbReference type="EMBL" id="MBF8192067.1"/>
    </source>
</evidence>
<accession>A0A931F3X3</accession>
<dbReference type="PANTHER" id="PTHR42718">
    <property type="entry name" value="MAJOR FACILITATOR SUPERFAMILY MULTIDRUG TRANSPORTER MFSC"/>
    <property type="match status" value="1"/>
</dbReference>
<evidence type="ECO:0000256" key="7">
    <source>
        <dbReference type="SAM" id="Phobius"/>
    </source>
</evidence>
<dbReference type="Pfam" id="PF07690">
    <property type="entry name" value="MFS_1"/>
    <property type="match status" value="1"/>
</dbReference>
<feature type="transmembrane region" description="Helical" evidence="7">
    <location>
        <begin position="139"/>
        <end position="157"/>
    </location>
</feature>
<feature type="transmembrane region" description="Helical" evidence="7">
    <location>
        <begin position="232"/>
        <end position="251"/>
    </location>
</feature>
<keyword evidence="2" id="KW-0813">Transport</keyword>
<keyword evidence="4 7" id="KW-0812">Transmembrane</keyword>
<reference evidence="9" key="1">
    <citation type="submission" date="2020-11" db="EMBL/GenBank/DDBJ databases">
        <title>Whole-genome analyses of Nonomuraea sp. K274.</title>
        <authorList>
            <person name="Veyisoglu A."/>
        </authorList>
    </citation>
    <scope>NUCLEOTIDE SEQUENCE</scope>
    <source>
        <strain evidence="9">K274</strain>
    </source>
</reference>
<dbReference type="PROSITE" id="PS50850">
    <property type="entry name" value="MFS"/>
    <property type="match status" value="1"/>
</dbReference>
<feature type="domain" description="Major facilitator superfamily (MFS) profile" evidence="8">
    <location>
        <begin position="10"/>
        <end position="467"/>
    </location>
</feature>
<organism evidence="9 10">
    <name type="scientific">Nonomuraea cypriaca</name>
    <dbReference type="NCBI Taxonomy" id="1187855"/>
    <lineage>
        <taxon>Bacteria</taxon>
        <taxon>Bacillati</taxon>
        <taxon>Actinomycetota</taxon>
        <taxon>Actinomycetes</taxon>
        <taxon>Streptosporangiales</taxon>
        <taxon>Streptosporangiaceae</taxon>
        <taxon>Nonomuraea</taxon>
    </lineage>
</organism>